<dbReference type="GeneID" id="55603477"/>
<evidence type="ECO:0000313" key="1">
    <source>
        <dbReference type="EMBL" id="BBU72689.1"/>
    </source>
</evidence>
<keyword evidence="2" id="KW-1185">Reference proteome</keyword>
<protein>
    <submittedName>
        <fullName evidence="1">Uncharacterized protein</fullName>
    </submittedName>
</protein>
<accession>A0A679FDW6</accession>
<evidence type="ECO:0000313" key="2">
    <source>
        <dbReference type="Proteomes" id="UP000479051"/>
    </source>
</evidence>
<proteinExistence type="predicted"/>
<name>A0A679FDW6_9CAUD</name>
<dbReference type="EMBL" id="LC519601">
    <property type="protein sequence ID" value="BBU72689.1"/>
    <property type="molecule type" value="Genomic_DNA"/>
</dbReference>
<dbReference type="KEGG" id="vg:55603477"/>
<organism evidence="1 2">
    <name type="scientific">Cronobacter phage vB_CsaP_009</name>
    <dbReference type="NCBI Taxonomy" id="2699738"/>
    <lineage>
        <taxon>Viruses</taxon>
        <taxon>Duplodnaviria</taxon>
        <taxon>Heunggongvirae</taxon>
        <taxon>Uroviricota</taxon>
        <taxon>Caudoviricetes</taxon>
        <taxon>Grimontviridae</taxon>
        <taxon>Privateervirus</taxon>
        <taxon>Privateervirus pv009</taxon>
    </lineage>
</organism>
<dbReference type="Proteomes" id="UP000479051">
    <property type="component" value="Segment"/>
</dbReference>
<reference evidence="1 2" key="1">
    <citation type="submission" date="2020-01" db="EMBL/GenBank/DDBJ databases">
        <title>Isolation, characterization and genomic analysis of a lytic bacteriophage vB_CsaP_009 infecting Cronobacter.</title>
        <authorList>
            <person name="Soleimani-Delfan A."/>
            <person name="Shahin K."/>
            <person name="Barazandeh M."/>
            <person name="Komijani M."/>
        </authorList>
    </citation>
    <scope>NUCLEOTIDE SEQUENCE [LARGE SCALE GENOMIC DNA]</scope>
</reference>
<dbReference type="RefSeq" id="YP_009833422.1">
    <property type="nucleotide sequence ID" value="NC_048664.1"/>
</dbReference>
<sequence>MKTPEFLKKITSDRKKPYILSRMTKPNDGLVYELASWDKASFIRVASFSLGDNMYLRLEDAMTVIVKPGSNVRVIGKIKTIEIELDE</sequence>